<accession>A0A3P9D7F0</accession>
<dbReference type="PANTHER" id="PTHR19367">
    <property type="entry name" value="T-CELL RECEPTOR ALPHA CHAIN V REGION"/>
    <property type="match status" value="1"/>
</dbReference>
<dbReference type="Gene3D" id="2.60.40.10">
    <property type="entry name" value="Immunoglobulins"/>
    <property type="match status" value="1"/>
</dbReference>
<dbReference type="InterPro" id="IPR051287">
    <property type="entry name" value="TCR_variable_region"/>
</dbReference>
<evidence type="ECO:0000256" key="1">
    <source>
        <dbReference type="ARBA" id="ARBA00022729"/>
    </source>
</evidence>
<protein>
    <recommendedName>
        <fullName evidence="7">Ig-like domain-containing protein</fullName>
    </recommendedName>
</protein>
<dbReference type="AlphaFoldDB" id="A0A3P9D7F0"/>
<dbReference type="GeneTree" id="ENSGT00940000177057"/>
<keyword evidence="9" id="KW-1185">Reference proteome</keyword>
<evidence type="ECO:0000256" key="3">
    <source>
        <dbReference type="ARBA" id="ARBA00023170"/>
    </source>
</evidence>
<dbReference type="PANTHER" id="PTHR19367:SF18">
    <property type="entry name" value="T CELL RECEPTOR ALPHA VARIABLE 16"/>
    <property type="match status" value="1"/>
</dbReference>
<evidence type="ECO:0000256" key="4">
    <source>
        <dbReference type="ARBA" id="ARBA00023319"/>
    </source>
</evidence>
<keyword evidence="3" id="KW-0675">Receptor</keyword>
<evidence type="ECO:0000259" key="7">
    <source>
        <dbReference type="PROSITE" id="PS50835"/>
    </source>
</evidence>
<dbReference type="PROSITE" id="PS50835">
    <property type="entry name" value="IG_LIKE"/>
    <property type="match status" value="1"/>
</dbReference>
<feature type="domain" description="Ig-like" evidence="7">
    <location>
        <begin position="27"/>
        <end position="112"/>
    </location>
</feature>
<dbReference type="InterPro" id="IPR003599">
    <property type="entry name" value="Ig_sub"/>
</dbReference>
<keyword evidence="5" id="KW-1279">T cell receptor</keyword>
<proteinExistence type="predicted"/>
<evidence type="ECO:0000313" key="9">
    <source>
        <dbReference type="Proteomes" id="UP000265160"/>
    </source>
</evidence>
<keyword evidence="2" id="KW-1064">Adaptive immunity</keyword>
<reference evidence="8" key="1">
    <citation type="submission" date="2025-08" db="UniProtKB">
        <authorList>
            <consortium name="Ensembl"/>
        </authorList>
    </citation>
    <scope>IDENTIFICATION</scope>
</reference>
<dbReference type="SUPFAM" id="SSF48726">
    <property type="entry name" value="Immunoglobulin"/>
    <property type="match status" value="1"/>
</dbReference>
<feature type="chain" id="PRO_5018189428" description="Ig-like domain-containing protein" evidence="6">
    <location>
        <begin position="23"/>
        <end position="134"/>
    </location>
</feature>
<name>A0A3P9D7F0_9CICH</name>
<dbReference type="Ensembl" id="ENSMZET00005031444.1">
    <property type="protein sequence ID" value="ENSMZEP00005030483.1"/>
    <property type="gene ID" value="ENSMZEG00005022716.1"/>
</dbReference>
<organism evidence="8 9">
    <name type="scientific">Maylandia zebra</name>
    <name type="common">zebra mbuna</name>
    <dbReference type="NCBI Taxonomy" id="106582"/>
    <lineage>
        <taxon>Eukaryota</taxon>
        <taxon>Metazoa</taxon>
        <taxon>Chordata</taxon>
        <taxon>Craniata</taxon>
        <taxon>Vertebrata</taxon>
        <taxon>Euteleostomi</taxon>
        <taxon>Actinopterygii</taxon>
        <taxon>Neopterygii</taxon>
        <taxon>Teleostei</taxon>
        <taxon>Neoteleostei</taxon>
        <taxon>Acanthomorphata</taxon>
        <taxon>Ovalentaria</taxon>
        <taxon>Cichlomorphae</taxon>
        <taxon>Cichliformes</taxon>
        <taxon>Cichlidae</taxon>
        <taxon>African cichlids</taxon>
        <taxon>Pseudocrenilabrinae</taxon>
        <taxon>Haplochromini</taxon>
        <taxon>Maylandia</taxon>
        <taxon>Maylandia zebra complex</taxon>
    </lineage>
</organism>
<keyword evidence="1 6" id="KW-0732">Signal</keyword>
<dbReference type="InterPro" id="IPR013106">
    <property type="entry name" value="Ig_V-set"/>
</dbReference>
<dbReference type="InterPro" id="IPR007110">
    <property type="entry name" value="Ig-like_dom"/>
</dbReference>
<evidence type="ECO:0000256" key="6">
    <source>
        <dbReference type="SAM" id="SignalP"/>
    </source>
</evidence>
<dbReference type="Pfam" id="PF07686">
    <property type="entry name" value="V-set"/>
    <property type="match status" value="1"/>
</dbReference>
<keyword evidence="5" id="KW-0391">Immunity</keyword>
<sequence length="134" mass="15420">FNYYYELLLLWLFEVETKLSVAERGNINLTCTYDGSIYNIQWYRQYQRSRPEFLLYITEGGSVHRAVSGFSAHIDKTEKRADLEISSAAVSDSAVYYCAVRPTVTGNSKTLYKKPLEQRQQNTPQHPLEGATHC</sequence>
<dbReference type="SMART" id="SM00406">
    <property type="entry name" value="IGv"/>
    <property type="match status" value="1"/>
</dbReference>
<dbReference type="GO" id="GO:0002250">
    <property type="term" value="P:adaptive immune response"/>
    <property type="evidence" value="ECO:0007669"/>
    <property type="project" value="UniProtKB-KW"/>
</dbReference>
<dbReference type="GO" id="GO:0042101">
    <property type="term" value="C:T cell receptor complex"/>
    <property type="evidence" value="ECO:0007669"/>
    <property type="project" value="UniProtKB-KW"/>
</dbReference>
<dbReference type="InterPro" id="IPR013783">
    <property type="entry name" value="Ig-like_fold"/>
</dbReference>
<dbReference type="Proteomes" id="UP000265160">
    <property type="component" value="Unplaced"/>
</dbReference>
<feature type="signal peptide" evidence="6">
    <location>
        <begin position="1"/>
        <end position="22"/>
    </location>
</feature>
<evidence type="ECO:0000313" key="8">
    <source>
        <dbReference type="Ensembl" id="ENSMZEP00005030483.1"/>
    </source>
</evidence>
<dbReference type="InterPro" id="IPR036179">
    <property type="entry name" value="Ig-like_dom_sf"/>
</dbReference>
<reference evidence="8" key="2">
    <citation type="submission" date="2025-09" db="UniProtKB">
        <authorList>
            <consortium name="Ensembl"/>
        </authorList>
    </citation>
    <scope>IDENTIFICATION</scope>
</reference>
<evidence type="ECO:0000256" key="5">
    <source>
        <dbReference type="ARBA" id="ARBA00043266"/>
    </source>
</evidence>
<keyword evidence="4" id="KW-0393">Immunoglobulin domain</keyword>
<dbReference type="SMART" id="SM00409">
    <property type="entry name" value="IG"/>
    <property type="match status" value="1"/>
</dbReference>
<evidence type="ECO:0000256" key="2">
    <source>
        <dbReference type="ARBA" id="ARBA00023130"/>
    </source>
</evidence>